<evidence type="ECO:0000313" key="2">
    <source>
        <dbReference type="Proteomes" id="UP001054889"/>
    </source>
</evidence>
<dbReference type="AlphaFoldDB" id="A0AAV5EID9"/>
<protein>
    <submittedName>
        <fullName evidence="1">Uncharacterized protein</fullName>
    </submittedName>
</protein>
<accession>A0AAV5EID9</accession>
<name>A0AAV5EID9_ELECO</name>
<dbReference type="Proteomes" id="UP001054889">
    <property type="component" value="Unassembled WGS sequence"/>
</dbReference>
<sequence length="59" mass="6738">MWHTTSEHQKKGFNSLVTLGAWIIWTHRNVCVFDGVAPNMAKVLNITSDERRLWEIAGA</sequence>
<evidence type="ECO:0000313" key="1">
    <source>
        <dbReference type="EMBL" id="GJN22281.1"/>
    </source>
</evidence>
<reference evidence="1" key="1">
    <citation type="journal article" date="2018" name="DNA Res.">
        <title>Multiple hybrid de novo genome assembly of finger millet, an orphan allotetraploid crop.</title>
        <authorList>
            <person name="Hatakeyama M."/>
            <person name="Aluri S."/>
            <person name="Balachadran M.T."/>
            <person name="Sivarajan S.R."/>
            <person name="Patrignani A."/>
            <person name="Gruter S."/>
            <person name="Poveda L."/>
            <person name="Shimizu-Inatsugi R."/>
            <person name="Baeten J."/>
            <person name="Francoijs K.J."/>
            <person name="Nataraja K.N."/>
            <person name="Reddy Y.A.N."/>
            <person name="Phadnis S."/>
            <person name="Ravikumar R.L."/>
            <person name="Schlapbach R."/>
            <person name="Sreeman S.M."/>
            <person name="Shimizu K.K."/>
        </authorList>
    </citation>
    <scope>NUCLEOTIDE SEQUENCE</scope>
</reference>
<gene>
    <name evidence="1" type="primary">gb09836</name>
    <name evidence="1" type="ORF">PR202_gb09836</name>
</gene>
<proteinExistence type="predicted"/>
<comment type="caution">
    <text evidence="1">The sequence shown here is derived from an EMBL/GenBank/DDBJ whole genome shotgun (WGS) entry which is preliminary data.</text>
</comment>
<dbReference type="EMBL" id="BQKI01000075">
    <property type="protein sequence ID" value="GJN22281.1"/>
    <property type="molecule type" value="Genomic_DNA"/>
</dbReference>
<keyword evidence="2" id="KW-1185">Reference proteome</keyword>
<reference evidence="1" key="2">
    <citation type="submission" date="2021-12" db="EMBL/GenBank/DDBJ databases">
        <title>Resequencing data analysis of finger millet.</title>
        <authorList>
            <person name="Hatakeyama M."/>
            <person name="Aluri S."/>
            <person name="Balachadran M.T."/>
            <person name="Sivarajan S.R."/>
            <person name="Poveda L."/>
            <person name="Shimizu-Inatsugi R."/>
            <person name="Schlapbach R."/>
            <person name="Sreeman S.M."/>
            <person name="Shimizu K.K."/>
        </authorList>
    </citation>
    <scope>NUCLEOTIDE SEQUENCE</scope>
</reference>
<organism evidence="1 2">
    <name type="scientific">Eleusine coracana subsp. coracana</name>
    <dbReference type="NCBI Taxonomy" id="191504"/>
    <lineage>
        <taxon>Eukaryota</taxon>
        <taxon>Viridiplantae</taxon>
        <taxon>Streptophyta</taxon>
        <taxon>Embryophyta</taxon>
        <taxon>Tracheophyta</taxon>
        <taxon>Spermatophyta</taxon>
        <taxon>Magnoliopsida</taxon>
        <taxon>Liliopsida</taxon>
        <taxon>Poales</taxon>
        <taxon>Poaceae</taxon>
        <taxon>PACMAD clade</taxon>
        <taxon>Chloridoideae</taxon>
        <taxon>Cynodonteae</taxon>
        <taxon>Eleusininae</taxon>
        <taxon>Eleusine</taxon>
    </lineage>
</organism>